<dbReference type="PANTHER" id="PTHR11017">
    <property type="entry name" value="LEUCINE-RICH REPEAT-CONTAINING PROTEIN"/>
    <property type="match status" value="1"/>
</dbReference>
<dbReference type="Proteomes" id="UP001314170">
    <property type="component" value="Unassembled WGS sequence"/>
</dbReference>
<reference evidence="3 4" key="1">
    <citation type="submission" date="2024-01" db="EMBL/GenBank/DDBJ databases">
        <authorList>
            <person name="Waweru B."/>
        </authorList>
    </citation>
    <scope>NUCLEOTIDE SEQUENCE [LARGE SCALE GENOMIC DNA]</scope>
</reference>
<evidence type="ECO:0000256" key="1">
    <source>
        <dbReference type="ARBA" id="ARBA00022737"/>
    </source>
</evidence>
<protein>
    <recommendedName>
        <fullName evidence="2">Disease resistance protein Roq1-like winged-helix domain-containing protein</fullName>
    </recommendedName>
</protein>
<evidence type="ECO:0000313" key="3">
    <source>
        <dbReference type="EMBL" id="CAK7351217.1"/>
    </source>
</evidence>
<feature type="domain" description="Disease resistance protein Roq1-like winged-helix" evidence="2">
    <location>
        <begin position="23"/>
        <end position="94"/>
    </location>
</feature>
<organism evidence="3 4">
    <name type="scientific">Dovyalis caffra</name>
    <dbReference type="NCBI Taxonomy" id="77055"/>
    <lineage>
        <taxon>Eukaryota</taxon>
        <taxon>Viridiplantae</taxon>
        <taxon>Streptophyta</taxon>
        <taxon>Embryophyta</taxon>
        <taxon>Tracheophyta</taxon>
        <taxon>Spermatophyta</taxon>
        <taxon>Magnoliopsida</taxon>
        <taxon>eudicotyledons</taxon>
        <taxon>Gunneridae</taxon>
        <taxon>Pentapetalae</taxon>
        <taxon>rosids</taxon>
        <taxon>fabids</taxon>
        <taxon>Malpighiales</taxon>
        <taxon>Salicaceae</taxon>
        <taxon>Flacourtieae</taxon>
        <taxon>Dovyalis</taxon>
    </lineage>
</organism>
<evidence type="ECO:0000313" key="4">
    <source>
        <dbReference type="Proteomes" id="UP001314170"/>
    </source>
</evidence>
<dbReference type="EMBL" id="CAWUPB010001184">
    <property type="protein sequence ID" value="CAK7351217.1"/>
    <property type="molecule type" value="Genomic_DNA"/>
</dbReference>
<evidence type="ECO:0000259" key="2">
    <source>
        <dbReference type="Pfam" id="PF23282"/>
    </source>
</evidence>
<dbReference type="InterPro" id="IPR058192">
    <property type="entry name" value="WHD_ROQ1-like"/>
</dbReference>
<name>A0AAV1SJ12_9ROSI</name>
<gene>
    <name evidence="3" type="ORF">DCAF_LOCUS23743</name>
</gene>
<sequence length="172" mass="20041">MEVIPNGEVQKVLRSSYDSLDDEYQKTLFLDIACFFNGMDEDYVVRITNGLGIGARFRIDILIDRCLVEIDEDGRLCMHPHVRDMRREIDRQESFKCQRIWHHMEAYTALKETNQDSETVRGLALDMHLLKGDDFSQEFNVVMLAWILFDIQIKVLLFGEACGSWSIQKQSS</sequence>
<dbReference type="PANTHER" id="PTHR11017:SF305">
    <property type="entry name" value="TMV RESISTANCE PROTEIN N-LIKE"/>
    <property type="match status" value="1"/>
</dbReference>
<dbReference type="AlphaFoldDB" id="A0AAV1SJ12"/>
<accession>A0AAV1SJ12</accession>
<keyword evidence="1" id="KW-0677">Repeat</keyword>
<dbReference type="Pfam" id="PF23282">
    <property type="entry name" value="WHD_ROQ1"/>
    <property type="match status" value="1"/>
</dbReference>
<comment type="caution">
    <text evidence="3">The sequence shown here is derived from an EMBL/GenBank/DDBJ whole genome shotgun (WGS) entry which is preliminary data.</text>
</comment>
<keyword evidence="4" id="KW-1185">Reference proteome</keyword>
<dbReference type="InterPro" id="IPR044974">
    <property type="entry name" value="Disease_R_plants"/>
</dbReference>
<proteinExistence type="predicted"/>
<dbReference type="InterPro" id="IPR036390">
    <property type="entry name" value="WH_DNA-bd_sf"/>
</dbReference>
<dbReference type="GO" id="GO:0006952">
    <property type="term" value="P:defense response"/>
    <property type="evidence" value="ECO:0007669"/>
    <property type="project" value="InterPro"/>
</dbReference>
<dbReference type="SUPFAM" id="SSF46785">
    <property type="entry name" value="Winged helix' DNA-binding domain"/>
    <property type="match status" value="1"/>
</dbReference>